<proteinExistence type="predicted"/>
<name>A0ABQ9Y747_9EUKA</name>
<evidence type="ECO:0000313" key="1">
    <source>
        <dbReference type="EMBL" id="KAK2959593.1"/>
    </source>
</evidence>
<organism evidence="1 2">
    <name type="scientific">Blattamonas nauphoetae</name>
    <dbReference type="NCBI Taxonomy" id="2049346"/>
    <lineage>
        <taxon>Eukaryota</taxon>
        <taxon>Metamonada</taxon>
        <taxon>Preaxostyla</taxon>
        <taxon>Oxymonadida</taxon>
        <taxon>Blattamonas</taxon>
    </lineage>
</organism>
<evidence type="ECO:0000313" key="2">
    <source>
        <dbReference type="Proteomes" id="UP001281761"/>
    </source>
</evidence>
<keyword evidence="2" id="KW-1185">Reference proteome</keyword>
<sequence length="577" mass="64850">MTLPFLSSLSSCIASLRSRIPHSSHSEWSVSTLSLRTQLSRTENEDEKWRILVQIAVLSRLTLFETEELLALAKNETQIDIALLLLIKTRNEPPTDGQTLMNRTITKLGEMGRDCANFNRLGQVWEMLAVESEDGRVFGVGVGDLREDRERGVADSLICVIGELNRMWNEKNRTNRKDVEHVVELCVRVALILTEKTNRDIMVLAPQLAQFTLTTNCSLLFAILKLFILMEEKTKTTENPFCLSSFTFTPSPHTQHSTHTSTLLSSFSVSLLAISIQLEHQFIPSNQQFVAFQTQLDTIQRFGKVGRQIVEGVMSAVSELILHLRTKQSDHPTLTLTVPLLLSNNTPLSPEIVMNSLQPFLVPLNHSRPPQKDIVTFAASLSHLIALVTRSLPDIRLIGDPTDSFSRFVRFVEGIETSLFLLAAPLFASHPSIHSLLSSLSILHTSISFLVPSALRLVSTSFEEIKKLRTAFRSFIRNRPALSDSLWLARIIALNEQGLEDRVEQLVWNQDWTGLRMLGANILLYPPVRWGGHSTDDDIPRPPPLPAHLVPHFPPHVPRIHPLFRGIHQLPPRIDGG</sequence>
<dbReference type="EMBL" id="JARBJD010000028">
    <property type="protein sequence ID" value="KAK2959593.1"/>
    <property type="molecule type" value="Genomic_DNA"/>
</dbReference>
<gene>
    <name evidence="1" type="ORF">BLNAU_5371</name>
</gene>
<dbReference type="Proteomes" id="UP001281761">
    <property type="component" value="Unassembled WGS sequence"/>
</dbReference>
<protein>
    <submittedName>
        <fullName evidence="1">Uncharacterized protein</fullName>
    </submittedName>
</protein>
<accession>A0ABQ9Y747</accession>
<comment type="caution">
    <text evidence="1">The sequence shown here is derived from an EMBL/GenBank/DDBJ whole genome shotgun (WGS) entry which is preliminary data.</text>
</comment>
<reference evidence="1 2" key="1">
    <citation type="journal article" date="2022" name="bioRxiv">
        <title>Genomics of Preaxostyla Flagellates Illuminates Evolutionary Transitions and the Path Towards Mitochondrial Loss.</title>
        <authorList>
            <person name="Novak L.V.F."/>
            <person name="Treitli S.C."/>
            <person name="Pyrih J."/>
            <person name="Halakuc P."/>
            <person name="Pipaliya S.V."/>
            <person name="Vacek V."/>
            <person name="Brzon O."/>
            <person name="Soukal P."/>
            <person name="Eme L."/>
            <person name="Dacks J.B."/>
            <person name="Karnkowska A."/>
            <person name="Elias M."/>
            <person name="Hampl V."/>
        </authorList>
    </citation>
    <scope>NUCLEOTIDE SEQUENCE [LARGE SCALE GENOMIC DNA]</scope>
    <source>
        <strain evidence="1">NAU3</strain>
        <tissue evidence="1">Gut</tissue>
    </source>
</reference>